<protein>
    <recommendedName>
        <fullName evidence="1">Hemerythrin-like domain-containing protein</fullName>
    </recommendedName>
</protein>
<evidence type="ECO:0000313" key="3">
    <source>
        <dbReference type="Proteomes" id="UP001148614"/>
    </source>
</evidence>
<accession>A0A9W8NM71</accession>
<organism evidence="2 3">
    <name type="scientific">Xylaria arbuscula</name>
    <dbReference type="NCBI Taxonomy" id="114810"/>
    <lineage>
        <taxon>Eukaryota</taxon>
        <taxon>Fungi</taxon>
        <taxon>Dikarya</taxon>
        <taxon>Ascomycota</taxon>
        <taxon>Pezizomycotina</taxon>
        <taxon>Sordariomycetes</taxon>
        <taxon>Xylariomycetidae</taxon>
        <taxon>Xylariales</taxon>
        <taxon>Xylariaceae</taxon>
        <taxon>Xylaria</taxon>
    </lineage>
</organism>
<gene>
    <name evidence="2" type="ORF">NPX13_g781</name>
</gene>
<evidence type="ECO:0000259" key="1">
    <source>
        <dbReference type="Pfam" id="PF01814"/>
    </source>
</evidence>
<dbReference type="Gene3D" id="1.20.120.520">
    <property type="entry name" value="nmb1532 protein domain like"/>
    <property type="match status" value="1"/>
</dbReference>
<evidence type="ECO:0000313" key="2">
    <source>
        <dbReference type="EMBL" id="KAJ3579783.1"/>
    </source>
</evidence>
<comment type="caution">
    <text evidence="2">The sequence shown here is derived from an EMBL/GenBank/DDBJ whole genome shotgun (WGS) entry which is preliminary data.</text>
</comment>
<dbReference type="Pfam" id="PF01814">
    <property type="entry name" value="Hemerythrin"/>
    <property type="match status" value="1"/>
</dbReference>
<dbReference type="PANTHER" id="PTHR38048">
    <property type="entry name" value="EXPRESSED PROTEIN"/>
    <property type="match status" value="1"/>
</dbReference>
<dbReference type="InterPro" id="IPR012312">
    <property type="entry name" value="Hemerythrin-like"/>
</dbReference>
<feature type="domain" description="Hemerythrin-like" evidence="1">
    <location>
        <begin position="32"/>
        <end position="156"/>
    </location>
</feature>
<keyword evidence="3" id="KW-1185">Reference proteome</keyword>
<dbReference type="AlphaFoldDB" id="A0A9W8NM71"/>
<proteinExistence type="predicted"/>
<dbReference type="PANTHER" id="PTHR38048:SF2">
    <property type="entry name" value="HEMERYTHRIN-LIKE DOMAIN-CONTAINING PROTEIN"/>
    <property type="match status" value="1"/>
</dbReference>
<name>A0A9W8NM71_9PEZI</name>
<sequence length="251" mass="28142">MSPLSKWADGPFPLIQTPSATKDISDHAAHHIANEMAFAHNAMLRGLNSIYLQAPHVSKQDASDFLFFVASWSAWVLHHHDLEETNMFPKFEAVPGIRPGQLSQNIHQHELFAGGLKSLNDYATNTPAATYEGKRVIELMDAFAHHMTKHLADEIDTLWALDCCEKGEEKNLLKIYEEAEAEAGKQDKTVVPPMALGLCDKTFEGGNNWPAMPPGSAYIVHYFFSWKHRGAWRFLPSDTFRTPRPLAFLGS</sequence>
<dbReference type="VEuPathDB" id="FungiDB:F4678DRAFT_337668"/>
<reference evidence="2" key="1">
    <citation type="submission" date="2022-07" db="EMBL/GenBank/DDBJ databases">
        <title>Genome Sequence of Xylaria arbuscula.</title>
        <authorList>
            <person name="Buettner E."/>
        </authorList>
    </citation>
    <scope>NUCLEOTIDE SEQUENCE</scope>
    <source>
        <strain evidence="2">VT107</strain>
    </source>
</reference>
<dbReference type="InterPro" id="IPR053206">
    <property type="entry name" value="Dimeric_xanthone_biosynth"/>
</dbReference>
<dbReference type="Proteomes" id="UP001148614">
    <property type="component" value="Unassembled WGS sequence"/>
</dbReference>
<dbReference type="EMBL" id="JANPWZ010000059">
    <property type="protein sequence ID" value="KAJ3579783.1"/>
    <property type="molecule type" value="Genomic_DNA"/>
</dbReference>